<name>S3ZCG9_9ACTN</name>
<comment type="caution">
    <text evidence="2">The sequence shown here is derived from an EMBL/GenBank/DDBJ whole genome shotgun (WGS) entry which is preliminary data.</text>
</comment>
<feature type="compositionally biased region" description="Basic residues" evidence="1">
    <location>
        <begin position="20"/>
        <end position="29"/>
    </location>
</feature>
<dbReference type="EMBL" id="AOPZ01000422">
    <property type="protein sequence ID" value="EPH40319.1"/>
    <property type="molecule type" value="Genomic_DNA"/>
</dbReference>
<dbReference type="OrthoDB" id="4326862at2"/>
<dbReference type="Proteomes" id="UP000014629">
    <property type="component" value="Unassembled WGS sequence"/>
</dbReference>
<keyword evidence="3" id="KW-1185">Reference proteome</keyword>
<dbReference type="PATRIC" id="fig|1286094.4.peg.6503"/>
<gene>
    <name evidence="2" type="ORF">STRAU_6582</name>
</gene>
<protein>
    <submittedName>
        <fullName evidence="2">Uncharacterized protein</fullName>
    </submittedName>
</protein>
<proteinExistence type="predicted"/>
<accession>S3ZCG9</accession>
<dbReference type="AlphaFoldDB" id="S3ZCG9"/>
<evidence type="ECO:0000256" key="1">
    <source>
        <dbReference type="SAM" id="MobiDB-lite"/>
    </source>
</evidence>
<evidence type="ECO:0000313" key="2">
    <source>
        <dbReference type="EMBL" id="EPH40319.1"/>
    </source>
</evidence>
<evidence type="ECO:0000313" key="3">
    <source>
        <dbReference type="Proteomes" id="UP000014629"/>
    </source>
</evidence>
<reference evidence="2 3" key="1">
    <citation type="submission" date="2013-02" db="EMBL/GenBank/DDBJ databases">
        <title>Draft Genome Sequence of Streptomyces aurantiacus, Which Produces Setomimycin.</title>
        <authorList>
            <person name="Gruening B.A."/>
            <person name="Praeg A."/>
            <person name="Erxleben A."/>
            <person name="Guenther S."/>
            <person name="Mueller M."/>
        </authorList>
    </citation>
    <scope>NUCLEOTIDE SEQUENCE [LARGE SCALE GENOMIC DNA]</scope>
    <source>
        <strain evidence="2 3">JA 4570</strain>
    </source>
</reference>
<dbReference type="RefSeq" id="WP_016644701.1">
    <property type="nucleotide sequence ID" value="NZ_AOPZ01000422.1"/>
</dbReference>
<organism evidence="2 3">
    <name type="scientific">Streptomyces aurantiacus JA 4570</name>
    <dbReference type="NCBI Taxonomy" id="1286094"/>
    <lineage>
        <taxon>Bacteria</taxon>
        <taxon>Bacillati</taxon>
        <taxon>Actinomycetota</taxon>
        <taxon>Actinomycetes</taxon>
        <taxon>Kitasatosporales</taxon>
        <taxon>Streptomycetaceae</taxon>
        <taxon>Streptomyces</taxon>
        <taxon>Streptomyces aurantiacus group</taxon>
    </lineage>
</organism>
<sequence length="100" mass="11303">MRDLIALLCHALRLVITGRTPRHRARAHPAPHTAPAPTPRSVPRHVQELRHPLTGEDVALIRPYLLAHERHREHRLQKERRTAAALASMGIDYDVTALAI</sequence>
<feature type="region of interest" description="Disordered" evidence="1">
    <location>
        <begin position="20"/>
        <end position="42"/>
    </location>
</feature>